<accession>A0A9P0G4C8</accession>
<evidence type="ECO:0000313" key="2">
    <source>
        <dbReference type="Proteomes" id="UP001152759"/>
    </source>
</evidence>
<dbReference type="GO" id="GO:0031267">
    <property type="term" value="F:small GTPase binding"/>
    <property type="evidence" value="ECO:0007669"/>
    <property type="project" value="InterPro"/>
</dbReference>
<dbReference type="EMBL" id="OU963866">
    <property type="protein sequence ID" value="CAH0773052.1"/>
    <property type="molecule type" value="Genomic_DNA"/>
</dbReference>
<dbReference type="AlphaFoldDB" id="A0A9P0G4C8"/>
<dbReference type="GO" id="GO:0030833">
    <property type="term" value="P:regulation of actin filament polymerization"/>
    <property type="evidence" value="ECO:0007669"/>
    <property type="project" value="InterPro"/>
</dbReference>
<reference evidence="1" key="1">
    <citation type="submission" date="2021-12" db="EMBL/GenBank/DDBJ databases">
        <authorList>
            <person name="King R."/>
        </authorList>
    </citation>
    <scope>NUCLEOTIDE SEQUENCE</scope>
</reference>
<dbReference type="PANTHER" id="PTHR12195">
    <property type="entry name" value="CYTOPLASMIC FMR1-INTERACTING PROTEIN-RELATED"/>
    <property type="match status" value="1"/>
</dbReference>
<gene>
    <name evidence="1" type="ORF">BEMITA_LOCUS9594</name>
</gene>
<keyword evidence="2" id="KW-1185">Reference proteome</keyword>
<proteinExistence type="predicted"/>
<evidence type="ECO:0000313" key="1">
    <source>
        <dbReference type="EMBL" id="CAH0773052.1"/>
    </source>
</evidence>
<dbReference type="InterPro" id="IPR008081">
    <property type="entry name" value="Cytoplasmic_FMR1-int"/>
</dbReference>
<sequence length="226" mass="24950">MKSCVKNDYSTSCRAAQFSKVMADSHILQESQNSSMFLASQNKIRDTVKENLEKIIGYKELLSDVVNLCVHMFETKMYLTPTEKHMLVKVNPRMGRHAHAITLIRSAIGQRSTAPPNYVLSAALHAGGSVEQAIQILESYADIVSPRQDIPMRGRRTSWGQWACRTTHRNNCSTTCTATSTAASTTTSTATSTSSTCIDSSTGAMMSGRNNNQFRRGAAIRRHIEN</sequence>
<name>A0A9P0G4C8_BEMTA</name>
<organism evidence="1 2">
    <name type="scientific">Bemisia tabaci</name>
    <name type="common">Sweetpotato whitefly</name>
    <name type="synonym">Aleurodes tabaci</name>
    <dbReference type="NCBI Taxonomy" id="7038"/>
    <lineage>
        <taxon>Eukaryota</taxon>
        <taxon>Metazoa</taxon>
        <taxon>Ecdysozoa</taxon>
        <taxon>Arthropoda</taxon>
        <taxon>Hexapoda</taxon>
        <taxon>Insecta</taxon>
        <taxon>Pterygota</taxon>
        <taxon>Neoptera</taxon>
        <taxon>Paraneoptera</taxon>
        <taxon>Hemiptera</taxon>
        <taxon>Sternorrhyncha</taxon>
        <taxon>Aleyrodoidea</taxon>
        <taxon>Aleyrodidae</taxon>
        <taxon>Aleyrodinae</taxon>
        <taxon>Bemisia</taxon>
    </lineage>
</organism>
<protein>
    <submittedName>
        <fullName evidence="1">Uncharacterized protein</fullName>
    </submittedName>
</protein>
<dbReference type="Proteomes" id="UP001152759">
    <property type="component" value="Chromosome 5"/>
</dbReference>